<keyword evidence="5" id="KW-1185">Reference proteome</keyword>
<evidence type="ECO:0000313" key="4">
    <source>
        <dbReference type="EMBL" id="ODP38473.1"/>
    </source>
</evidence>
<dbReference type="Proteomes" id="UP000094487">
    <property type="component" value="Unassembled WGS sequence"/>
</dbReference>
<comment type="caution">
    <text evidence="4">The sequence shown here is derived from an EMBL/GenBank/DDBJ whole genome shotgun (WGS) entry which is preliminary data.</text>
</comment>
<keyword evidence="2" id="KW-0472">Membrane</keyword>
<evidence type="ECO:0000256" key="2">
    <source>
        <dbReference type="SAM" id="Phobius"/>
    </source>
</evidence>
<sequence>MFVGFLVGGGIGFLINGVVGALIGALVWVVIAAVIMVPLAQANAKKPPDVKVANRQKEEPLSPSRPATPTPSEKEGAADRLRRLDELLAEGIITMEEYEHQRRAIIASL</sequence>
<evidence type="ECO:0000256" key="1">
    <source>
        <dbReference type="SAM" id="MobiDB-lite"/>
    </source>
</evidence>
<dbReference type="AlphaFoldDB" id="A0A1E3LXL7"/>
<dbReference type="Pfam" id="PF09851">
    <property type="entry name" value="SHOCT"/>
    <property type="match status" value="1"/>
</dbReference>
<feature type="domain" description="SHOCT" evidence="3">
    <location>
        <begin position="79"/>
        <end position="105"/>
    </location>
</feature>
<dbReference type="RefSeq" id="WP_069319905.1">
    <property type="nucleotide sequence ID" value="NZ_MDDS01000014.1"/>
</dbReference>
<keyword evidence="2" id="KW-0812">Transmembrane</keyword>
<proteinExistence type="predicted"/>
<organism evidence="4 5">
    <name type="scientific">Sphingomonas turrisvirgatae</name>
    <dbReference type="NCBI Taxonomy" id="1888892"/>
    <lineage>
        <taxon>Bacteria</taxon>
        <taxon>Pseudomonadati</taxon>
        <taxon>Pseudomonadota</taxon>
        <taxon>Alphaproteobacteria</taxon>
        <taxon>Sphingomonadales</taxon>
        <taxon>Sphingomonadaceae</taxon>
        <taxon>Sphingomonas</taxon>
    </lineage>
</organism>
<accession>A0A1E3LXL7</accession>
<evidence type="ECO:0000259" key="3">
    <source>
        <dbReference type="Pfam" id="PF09851"/>
    </source>
</evidence>
<feature type="transmembrane region" description="Helical" evidence="2">
    <location>
        <begin position="12"/>
        <end position="37"/>
    </location>
</feature>
<reference evidence="4 5" key="1">
    <citation type="submission" date="2016-08" db="EMBL/GenBank/DDBJ databases">
        <title>Draft genome of the agarase producing Sphingomonas sp. MCT13.</title>
        <authorList>
            <person name="D'Andrea M.M."/>
            <person name="Rossolini G.M."/>
            <person name="Thaller M.C."/>
        </authorList>
    </citation>
    <scope>NUCLEOTIDE SEQUENCE [LARGE SCALE GENOMIC DNA]</scope>
    <source>
        <strain evidence="4 5">MCT13</strain>
    </source>
</reference>
<keyword evidence="2" id="KW-1133">Transmembrane helix</keyword>
<feature type="region of interest" description="Disordered" evidence="1">
    <location>
        <begin position="43"/>
        <end position="79"/>
    </location>
</feature>
<protein>
    <recommendedName>
        <fullName evidence="3">SHOCT domain-containing protein</fullName>
    </recommendedName>
</protein>
<dbReference type="EMBL" id="MDDS01000014">
    <property type="protein sequence ID" value="ODP38473.1"/>
    <property type="molecule type" value="Genomic_DNA"/>
</dbReference>
<gene>
    <name evidence="4" type="ORF">BFL28_13950</name>
</gene>
<name>A0A1E3LXL7_9SPHN</name>
<dbReference type="InterPro" id="IPR018649">
    <property type="entry name" value="SHOCT"/>
</dbReference>
<evidence type="ECO:0000313" key="5">
    <source>
        <dbReference type="Proteomes" id="UP000094487"/>
    </source>
</evidence>